<dbReference type="EMBL" id="JAJNAY010000001">
    <property type="protein sequence ID" value="MCD1116123.1"/>
    <property type="molecule type" value="Genomic_DNA"/>
</dbReference>
<feature type="transmembrane region" description="Helical" evidence="1">
    <location>
        <begin position="260"/>
        <end position="283"/>
    </location>
</feature>
<evidence type="ECO:0000313" key="3">
    <source>
        <dbReference type="EMBL" id="MCD1116123.1"/>
    </source>
</evidence>
<feature type="transmembrane region" description="Helical" evidence="1">
    <location>
        <begin position="90"/>
        <end position="110"/>
    </location>
</feature>
<dbReference type="InterPro" id="IPR058065">
    <property type="entry name" value="LIC_10190-like"/>
</dbReference>
<feature type="transmembrane region" description="Helical" evidence="1">
    <location>
        <begin position="390"/>
        <end position="407"/>
    </location>
</feature>
<feature type="transmembrane region" description="Helical" evidence="1">
    <location>
        <begin position="41"/>
        <end position="74"/>
    </location>
</feature>
<dbReference type="InterPro" id="IPR058514">
    <property type="entry name" value="DUF8201"/>
</dbReference>
<feature type="transmembrane region" description="Helical" evidence="1">
    <location>
        <begin position="184"/>
        <end position="211"/>
    </location>
</feature>
<feature type="domain" description="DUF8201" evidence="2">
    <location>
        <begin position="1"/>
        <end position="396"/>
    </location>
</feature>
<gene>
    <name evidence="3" type="ORF">LO744_04555</name>
</gene>
<evidence type="ECO:0000313" key="4">
    <source>
        <dbReference type="Proteomes" id="UP001108025"/>
    </source>
</evidence>
<comment type="caution">
    <text evidence="3">The sequence shown here is derived from an EMBL/GenBank/DDBJ whole genome shotgun (WGS) entry which is preliminary data.</text>
</comment>
<feature type="transmembrane region" description="Helical" evidence="1">
    <location>
        <begin position="414"/>
        <end position="433"/>
    </location>
</feature>
<dbReference type="RefSeq" id="WP_230667395.1">
    <property type="nucleotide sequence ID" value="NZ_JAJNAY010000001.1"/>
</dbReference>
<dbReference type="Pfam" id="PF26626">
    <property type="entry name" value="DUF8201"/>
    <property type="match status" value="1"/>
</dbReference>
<evidence type="ECO:0000259" key="2">
    <source>
        <dbReference type="Pfam" id="PF26626"/>
    </source>
</evidence>
<organism evidence="3 4">
    <name type="scientific">Chryseobacterium turcicum</name>
    <dbReference type="NCBI Taxonomy" id="2898076"/>
    <lineage>
        <taxon>Bacteria</taxon>
        <taxon>Pseudomonadati</taxon>
        <taxon>Bacteroidota</taxon>
        <taxon>Flavobacteriia</taxon>
        <taxon>Flavobacteriales</taxon>
        <taxon>Weeksellaceae</taxon>
        <taxon>Chryseobacterium group</taxon>
        <taxon>Chryseobacterium</taxon>
    </lineage>
</organism>
<dbReference type="NCBIfam" id="NF047510">
    <property type="entry name" value="LIC_10190_fam"/>
    <property type="match status" value="1"/>
</dbReference>
<proteinExistence type="predicted"/>
<feature type="transmembrane region" description="Helical" evidence="1">
    <location>
        <begin position="223"/>
        <end position="248"/>
    </location>
</feature>
<sequence length="544" mass="63331">MLLILFSSIFLVTTFMGWGKLMENIFRKSLTGISGKVLAGIFSTGLIFTVLSFFTPLNLYVEIPIILIGIFYFFKDKLYLDFYKFSKKDSIILGVLITVILFCSSFYPFILDHFGYYVPTIKWVTEYGLVKGISNLDLILGQMSVWHILQAGFSNFADPFLKLNAVLLIVYGIYIVEKKSWIQLIFIPVLLIFSQSPSPDLPVIIFSLFILNEILSGNKNISFLFAFSVFTFAIKPTIIWLPIFILLYSIFIIKFDYKKLIFGSVVFLLFIVKNIWTFGYPIFPIAVLDLGIPWKSNPELLKASSKFAIVKTYDEQYSYAEILKFSWLDYIKNWLSLKGLKSIINIFFIFSLISFIIFSIVKKNKIISLICISILIKSASVLLFSAQYRFFIDVFFVIFFVVFFKYLNKKYTVLISSFLIFTVVGIFSFPNLIQKFIPSFQVGRFMTPFEKKQIIKPSHYEYNQYNSYKVGDLKFNVSKKYPFNFDTPVPAISVNYVFDYQKEKIFPKPIDKNNLKKGFIWKNLNAEEKKELDKTIELIKKSYQ</sequence>
<feature type="transmembrane region" description="Helical" evidence="1">
    <location>
        <begin position="342"/>
        <end position="361"/>
    </location>
</feature>
<evidence type="ECO:0000256" key="1">
    <source>
        <dbReference type="SAM" id="Phobius"/>
    </source>
</evidence>
<keyword evidence="1" id="KW-0812">Transmembrane</keyword>
<accession>A0A9Q3V1P1</accession>
<reference evidence="3" key="1">
    <citation type="submission" date="2021-11" db="EMBL/GenBank/DDBJ databases">
        <title>Description of novel Chryseobacterium species.</title>
        <authorList>
            <person name="Saticioglu I.B."/>
            <person name="Ay H."/>
            <person name="Altun S."/>
            <person name="Duman M."/>
        </authorList>
    </citation>
    <scope>NUCLEOTIDE SEQUENCE</scope>
    <source>
        <strain evidence="3">C-17</strain>
    </source>
</reference>
<dbReference type="Proteomes" id="UP001108025">
    <property type="component" value="Unassembled WGS sequence"/>
</dbReference>
<keyword evidence="1" id="KW-0472">Membrane</keyword>
<feature type="transmembrane region" description="Helical" evidence="1">
    <location>
        <begin position="160"/>
        <end position="177"/>
    </location>
</feature>
<keyword evidence="1" id="KW-1133">Transmembrane helix</keyword>
<feature type="transmembrane region" description="Helical" evidence="1">
    <location>
        <begin position="366"/>
        <end position="384"/>
    </location>
</feature>
<protein>
    <recommendedName>
        <fullName evidence="2">DUF8201 domain-containing protein</fullName>
    </recommendedName>
</protein>
<keyword evidence="4" id="KW-1185">Reference proteome</keyword>
<dbReference type="AlphaFoldDB" id="A0A9Q3V1P1"/>
<name>A0A9Q3V1P1_9FLAO</name>